<reference evidence="2 3" key="1">
    <citation type="submission" date="2018-03" db="EMBL/GenBank/DDBJ databases">
        <title>Comparative analysis of microorganisms from saline springs in Andes Mountain Range, Colombia.</title>
        <authorList>
            <person name="Rubin E."/>
        </authorList>
    </citation>
    <scope>NUCLEOTIDE SEQUENCE [LARGE SCALE GENOMIC DNA]</scope>
    <source>
        <strain evidence="2 3">CG 35</strain>
    </source>
</reference>
<keyword evidence="1" id="KW-0812">Transmembrane</keyword>
<keyword evidence="3" id="KW-1185">Reference proteome</keyword>
<evidence type="ECO:0000256" key="1">
    <source>
        <dbReference type="SAM" id="Phobius"/>
    </source>
</evidence>
<keyword evidence="1" id="KW-1133">Transmembrane helix</keyword>
<dbReference type="AlphaFoldDB" id="A0A2T0YJ94"/>
<dbReference type="Proteomes" id="UP000238217">
    <property type="component" value="Unassembled WGS sequence"/>
</dbReference>
<feature type="transmembrane region" description="Helical" evidence="1">
    <location>
        <begin position="9"/>
        <end position="31"/>
    </location>
</feature>
<sequence>MSKKNQTHIVVVIIGLALAASALIVLIPHLFDSPSPLQTWAAITLGVVAAGFGGAALALRHARPDSAQG</sequence>
<comment type="caution">
    <text evidence="2">The sequence shown here is derived from an EMBL/GenBank/DDBJ whole genome shotgun (WGS) entry which is preliminary data.</text>
</comment>
<protein>
    <submittedName>
        <fullName evidence="2">Uncharacterized protein</fullName>
    </submittedName>
</protein>
<accession>A0A2T0YJ94</accession>
<feature type="transmembrane region" description="Helical" evidence="1">
    <location>
        <begin position="37"/>
        <end position="59"/>
    </location>
</feature>
<organism evidence="2 3">
    <name type="scientific">Nesterenkonia sandarakina</name>
    <dbReference type="NCBI Taxonomy" id="272918"/>
    <lineage>
        <taxon>Bacteria</taxon>
        <taxon>Bacillati</taxon>
        <taxon>Actinomycetota</taxon>
        <taxon>Actinomycetes</taxon>
        <taxon>Micrococcales</taxon>
        <taxon>Micrococcaceae</taxon>
        <taxon>Nesterenkonia</taxon>
    </lineage>
</organism>
<keyword evidence="1" id="KW-0472">Membrane</keyword>
<dbReference type="RefSeq" id="WP_106123178.1">
    <property type="nucleotide sequence ID" value="NZ_PVTY01000009.1"/>
</dbReference>
<evidence type="ECO:0000313" key="2">
    <source>
        <dbReference type="EMBL" id="PRZ15274.1"/>
    </source>
</evidence>
<name>A0A2T0YJ94_9MICC</name>
<evidence type="ECO:0000313" key="3">
    <source>
        <dbReference type="Proteomes" id="UP000238217"/>
    </source>
</evidence>
<proteinExistence type="predicted"/>
<gene>
    <name evidence="2" type="ORF">BCL67_109196</name>
</gene>
<dbReference type="EMBL" id="PVTY01000009">
    <property type="protein sequence ID" value="PRZ15274.1"/>
    <property type="molecule type" value="Genomic_DNA"/>
</dbReference>